<evidence type="ECO:0000259" key="8">
    <source>
        <dbReference type="PROSITE" id="PS51297"/>
    </source>
</evidence>
<dbReference type="Pfam" id="PF01486">
    <property type="entry name" value="K-box"/>
    <property type="match status" value="1"/>
</dbReference>
<dbReference type="SUPFAM" id="SSF55455">
    <property type="entry name" value="SRF-like"/>
    <property type="match status" value="1"/>
</dbReference>
<dbReference type="GO" id="GO:0045944">
    <property type="term" value="P:positive regulation of transcription by RNA polymerase II"/>
    <property type="evidence" value="ECO:0007669"/>
    <property type="project" value="InterPro"/>
</dbReference>
<dbReference type="Pfam" id="PF00319">
    <property type="entry name" value="SRF-TF"/>
    <property type="match status" value="1"/>
</dbReference>
<keyword evidence="6" id="KW-0175">Coiled coil</keyword>
<dbReference type="InterPro" id="IPR050142">
    <property type="entry name" value="MADS-box/MEF2_TF"/>
</dbReference>
<dbReference type="PROSITE" id="PS51297">
    <property type="entry name" value="K_BOX"/>
    <property type="match status" value="1"/>
</dbReference>
<dbReference type="GO" id="GO:0046983">
    <property type="term" value="F:protein dimerization activity"/>
    <property type="evidence" value="ECO:0007669"/>
    <property type="project" value="InterPro"/>
</dbReference>
<dbReference type="PRINTS" id="PR00404">
    <property type="entry name" value="MADSDOMAIN"/>
</dbReference>
<dbReference type="PROSITE" id="PS50066">
    <property type="entry name" value="MADS_BOX_2"/>
    <property type="match status" value="1"/>
</dbReference>
<evidence type="ECO:0000256" key="4">
    <source>
        <dbReference type="ARBA" id="ARBA00023163"/>
    </source>
</evidence>
<dbReference type="Gene3D" id="3.40.1810.10">
    <property type="entry name" value="Transcription factor, MADS-box"/>
    <property type="match status" value="1"/>
</dbReference>
<protein>
    <submittedName>
        <fullName evidence="9">MADS-box protein 7</fullName>
    </submittedName>
</protein>
<dbReference type="InterPro" id="IPR036879">
    <property type="entry name" value="TF_MADSbox_sf"/>
</dbReference>
<dbReference type="CDD" id="cd00265">
    <property type="entry name" value="MADS_MEF2_like"/>
    <property type="match status" value="1"/>
</dbReference>
<evidence type="ECO:0000256" key="5">
    <source>
        <dbReference type="ARBA" id="ARBA00023242"/>
    </source>
</evidence>
<evidence type="ECO:0000256" key="3">
    <source>
        <dbReference type="ARBA" id="ARBA00023125"/>
    </source>
</evidence>
<keyword evidence="2" id="KW-0805">Transcription regulation</keyword>
<feature type="domain" description="K-box" evidence="8">
    <location>
        <begin position="86"/>
        <end position="176"/>
    </location>
</feature>
<feature type="coiled-coil region" evidence="6">
    <location>
        <begin position="123"/>
        <end position="176"/>
    </location>
</feature>
<accession>A0A8F2Z0A5</accession>
<dbReference type="InterPro" id="IPR002100">
    <property type="entry name" value="TF_MADSbox"/>
</dbReference>
<dbReference type="AlphaFoldDB" id="A0A8F2Z0A5"/>
<proteinExistence type="evidence at transcript level"/>
<dbReference type="GO" id="GO:0003700">
    <property type="term" value="F:DNA-binding transcription factor activity"/>
    <property type="evidence" value="ECO:0007669"/>
    <property type="project" value="InterPro"/>
</dbReference>
<dbReference type="FunFam" id="3.40.1810.10:FF:000003">
    <property type="entry name" value="MADS-box transcription factor MADS-MC"/>
    <property type="match status" value="1"/>
</dbReference>
<reference evidence="9" key="1">
    <citation type="submission" date="2020-02" db="EMBL/GenBank/DDBJ databases">
        <title>Genome-wide identification and analysis of the MADS-box gene family in Cunninghamia lanceolate (Lamb.) Hook.</title>
        <authorList>
            <person name="Xie Y."/>
        </authorList>
    </citation>
    <scope>NUCLEOTIDE SEQUENCE</scope>
</reference>
<name>A0A8F2Z0A5_CUNLA</name>
<dbReference type="GO" id="GO:0005634">
    <property type="term" value="C:nucleus"/>
    <property type="evidence" value="ECO:0007669"/>
    <property type="project" value="UniProtKB-SubCell"/>
</dbReference>
<evidence type="ECO:0000259" key="7">
    <source>
        <dbReference type="PROSITE" id="PS50066"/>
    </source>
</evidence>
<evidence type="ECO:0000313" key="9">
    <source>
        <dbReference type="EMBL" id="QWX93746.1"/>
    </source>
</evidence>
<dbReference type="InterPro" id="IPR033896">
    <property type="entry name" value="MEF2-like_N"/>
</dbReference>
<dbReference type="InterPro" id="IPR002487">
    <property type="entry name" value="TF_Kbox"/>
</dbReference>
<evidence type="ECO:0000256" key="1">
    <source>
        <dbReference type="ARBA" id="ARBA00004123"/>
    </source>
</evidence>
<sequence>MGRGRVIVKRIENTINRQVTFSKRKGGLLKKAYELAVLCDAEVALVIISNKGKVYEYGSVGTHKTLDRYQKCSYASQDSIAIDRESQNWHYEVSNLKHMQGELERAKRHLLGEDLHELSIQHLQSLEDDLDKALIKVRRERDNHFEKKLEEQKLKERQLQEQNRHLQKQVDDCQRQHSFNSIQAAPQSWDSNAVENNAYAVPLNRSNAMECEPTLQIGYQYVPSATSIPRHEQTQNNYMQGWNML</sequence>
<dbReference type="EMBL" id="MT103474">
    <property type="protein sequence ID" value="QWX93746.1"/>
    <property type="molecule type" value="mRNA"/>
</dbReference>
<keyword evidence="3" id="KW-0238">DNA-binding</keyword>
<evidence type="ECO:0000256" key="2">
    <source>
        <dbReference type="ARBA" id="ARBA00023015"/>
    </source>
</evidence>
<keyword evidence="5" id="KW-0539">Nucleus</keyword>
<organism evidence="9">
    <name type="scientific">Cunninghamia lanceolata</name>
    <name type="common">China fir</name>
    <name type="synonym">Pinus lanceolata</name>
    <dbReference type="NCBI Taxonomy" id="28977"/>
    <lineage>
        <taxon>Eukaryota</taxon>
        <taxon>Viridiplantae</taxon>
        <taxon>Streptophyta</taxon>
        <taxon>Embryophyta</taxon>
        <taxon>Tracheophyta</taxon>
        <taxon>Spermatophyta</taxon>
        <taxon>Pinopsida</taxon>
        <taxon>Pinidae</taxon>
        <taxon>Conifers II</taxon>
        <taxon>Cupressales</taxon>
        <taxon>Cupressaceae</taxon>
        <taxon>Cunninghamia</taxon>
    </lineage>
</organism>
<comment type="subcellular location">
    <subcellularLocation>
        <location evidence="1">Nucleus</location>
    </subcellularLocation>
</comment>
<evidence type="ECO:0000256" key="6">
    <source>
        <dbReference type="SAM" id="Coils"/>
    </source>
</evidence>
<feature type="domain" description="MADS-box" evidence="7">
    <location>
        <begin position="1"/>
        <end position="61"/>
    </location>
</feature>
<dbReference type="GO" id="GO:0000977">
    <property type="term" value="F:RNA polymerase II transcription regulatory region sequence-specific DNA binding"/>
    <property type="evidence" value="ECO:0007669"/>
    <property type="project" value="InterPro"/>
</dbReference>
<dbReference type="PANTHER" id="PTHR48019">
    <property type="entry name" value="SERUM RESPONSE FACTOR HOMOLOG"/>
    <property type="match status" value="1"/>
</dbReference>
<dbReference type="PROSITE" id="PS00350">
    <property type="entry name" value="MADS_BOX_1"/>
    <property type="match status" value="1"/>
</dbReference>
<keyword evidence="4" id="KW-0804">Transcription</keyword>
<gene>
    <name evidence="9" type="primary">MADS7</name>
</gene>
<dbReference type="SMART" id="SM00432">
    <property type="entry name" value="MADS"/>
    <property type="match status" value="1"/>
</dbReference>